<feature type="transmembrane region" description="Helical" evidence="7">
    <location>
        <begin position="267"/>
        <end position="292"/>
    </location>
</feature>
<dbReference type="PIRSF" id="PIRSF006066">
    <property type="entry name" value="HI0050"/>
    <property type="match status" value="1"/>
</dbReference>
<keyword evidence="2" id="KW-1003">Cell membrane</keyword>
<comment type="subcellular location">
    <subcellularLocation>
        <location evidence="1">Cell inner membrane</location>
        <topology evidence="1">Multi-pass membrane protein</topology>
    </subcellularLocation>
</comment>
<feature type="transmembrane region" description="Helical" evidence="7">
    <location>
        <begin position="313"/>
        <end position="344"/>
    </location>
</feature>
<name>A0A653A6F3_UNCDX</name>
<gene>
    <name evidence="9" type="ORF">TRIP_B260004</name>
</gene>
<evidence type="ECO:0000256" key="5">
    <source>
        <dbReference type="ARBA" id="ARBA00022989"/>
    </source>
</evidence>
<evidence type="ECO:0000256" key="1">
    <source>
        <dbReference type="ARBA" id="ARBA00004429"/>
    </source>
</evidence>
<dbReference type="NCBIfam" id="TIGR00786">
    <property type="entry name" value="dctM"/>
    <property type="match status" value="1"/>
</dbReference>
<dbReference type="InterPro" id="IPR004681">
    <property type="entry name" value="TRAP_DctM"/>
</dbReference>
<organism evidence="9">
    <name type="scientific">Uncultured Desulfatiglans sp</name>
    <dbReference type="NCBI Taxonomy" id="1748965"/>
    <lineage>
        <taxon>Bacteria</taxon>
        <taxon>Pseudomonadati</taxon>
        <taxon>Thermodesulfobacteriota</taxon>
        <taxon>Desulfobacteria</taxon>
        <taxon>Desulfatiglandales</taxon>
        <taxon>Desulfatiglandaceae</taxon>
        <taxon>Desulfatiglans</taxon>
        <taxon>environmental samples</taxon>
    </lineage>
</organism>
<evidence type="ECO:0000256" key="2">
    <source>
        <dbReference type="ARBA" id="ARBA00022475"/>
    </source>
</evidence>
<accession>A0A653A6F3</accession>
<feature type="transmembrane region" description="Helical" evidence="7">
    <location>
        <begin position="135"/>
        <end position="158"/>
    </location>
</feature>
<evidence type="ECO:0000256" key="3">
    <source>
        <dbReference type="ARBA" id="ARBA00022519"/>
    </source>
</evidence>
<evidence type="ECO:0000256" key="4">
    <source>
        <dbReference type="ARBA" id="ARBA00022692"/>
    </source>
</evidence>
<dbReference type="PANTHER" id="PTHR33362:SF3">
    <property type="entry name" value="SIALIC ACID TRAP TRANSPORTER PERMEASE PROTEIN SIAT"/>
    <property type="match status" value="1"/>
</dbReference>
<dbReference type="InterPro" id="IPR010656">
    <property type="entry name" value="DctM"/>
</dbReference>
<reference evidence="9" key="1">
    <citation type="submission" date="2018-07" db="EMBL/GenBank/DDBJ databases">
        <authorList>
            <consortium name="Genoscope - CEA"/>
            <person name="William W."/>
        </authorList>
    </citation>
    <scope>NUCLEOTIDE SEQUENCE</scope>
    <source>
        <strain evidence="9">IK1</strain>
    </source>
</reference>
<protein>
    <submittedName>
        <fullName evidence="9">TRAP proton/solute symporter, large membrane protein component</fullName>
    </submittedName>
</protein>
<evidence type="ECO:0000256" key="6">
    <source>
        <dbReference type="ARBA" id="ARBA00023136"/>
    </source>
</evidence>
<evidence type="ECO:0000259" key="8">
    <source>
        <dbReference type="Pfam" id="PF06808"/>
    </source>
</evidence>
<keyword evidence="6 7" id="KW-0472">Membrane</keyword>
<evidence type="ECO:0000256" key="7">
    <source>
        <dbReference type="SAM" id="Phobius"/>
    </source>
</evidence>
<dbReference type="Pfam" id="PF06808">
    <property type="entry name" value="DctM"/>
    <property type="match status" value="1"/>
</dbReference>
<keyword evidence="3" id="KW-0997">Cell inner membrane</keyword>
<feature type="transmembrane region" description="Helical" evidence="7">
    <location>
        <begin position="218"/>
        <end position="247"/>
    </location>
</feature>
<keyword evidence="4 7" id="KW-0812">Transmembrane</keyword>
<dbReference type="AlphaFoldDB" id="A0A653A6F3"/>
<feature type="transmembrane region" description="Helical" evidence="7">
    <location>
        <begin position="356"/>
        <end position="380"/>
    </location>
</feature>
<dbReference type="EMBL" id="UPXX01000019">
    <property type="protein sequence ID" value="VBB43538.1"/>
    <property type="molecule type" value="Genomic_DNA"/>
</dbReference>
<dbReference type="GO" id="GO:0005886">
    <property type="term" value="C:plasma membrane"/>
    <property type="evidence" value="ECO:0007669"/>
    <property type="project" value="UniProtKB-SubCell"/>
</dbReference>
<feature type="domain" description="TRAP C4-dicarboxylate transport system permease DctM subunit" evidence="8">
    <location>
        <begin position="8"/>
        <end position="416"/>
    </location>
</feature>
<keyword evidence="5 7" id="KW-1133">Transmembrane helix</keyword>
<proteinExistence type="predicted"/>
<dbReference type="PANTHER" id="PTHR33362">
    <property type="entry name" value="SIALIC ACID TRAP TRANSPORTER PERMEASE PROTEIN SIAT-RELATED"/>
    <property type="match status" value="1"/>
</dbReference>
<dbReference type="GO" id="GO:0022857">
    <property type="term" value="F:transmembrane transporter activity"/>
    <property type="evidence" value="ECO:0007669"/>
    <property type="project" value="TreeGrafter"/>
</dbReference>
<sequence length="426" mass="46247">MENLVLVFVLFLLFFLSAPIYIALFLTSLLVIVCFTTIDPMVLAQVLFRSIDKFSLLAVPFFILTGDIMARGSIAVRLVKFTETLVGFLPGGLAIAGVAACGLFGSISGSTIATMVAIGGIMIPAMMQRGYDKSFTLGIMTAAPILGIIIPPSVPLIIYALLTSESVGELFMAGFVPGLLIILGLCLYVFFYSKKRGVETRGFPSGAELWEAVKAGAWALLLPIIIFGGIFSGVFTVTEAAAVSAFYALFVEKVVYRDLPWKDIPNILIHSGLVTSSFVIIITGASCLAEYLTIQRIPQEIAESVVSTVKSPFVFLLISNIILLVVGTFIDIISAILLLTPIFIPILSEFNVDPVHFGLLMTVNLGIGYITPPLGVLLYIGMQMGNVTLIEMMRSIAKPLLILFVILLILTYIPWFTMVLPEVFYR</sequence>
<feature type="transmembrane region" description="Helical" evidence="7">
    <location>
        <begin position="94"/>
        <end position="123"/>
    </location>
</feature>
<evidence type="ECO:0000313" key="9">
    <source>
        <dbReference type="EMBL" id="VBB43538.1"/>
    </source>
</evidence>
<feature type="transmembrane region" description="Helical" evidence="7">
    <location>
        <begin position="170"/>
        <end position="191"/>
    </location>
</feature>
<feature type="transmembrane region" description="Helical" evidence="7">
    <location>
        <begin position="400"/>
        <end position="420"/>
    </location>
</feature>